<dbReference type="RefSeq" id="WP_044000428.1">
    <property type="nucleotide sequence ID" value="NZ_CP007144.1"/>
</dbReference>
<proteinExistence type="predicted"/>
<dbReference type="HOGENOM" id="CLU_1407094_0_0_10"/>
<gene>
    <name evidence="1" type="ORF">Hsw_PA0189</name>
</gene>
<geneLocation type="plasmid" evidence="1 2">
    <name>pHsw1</name>
</geneLocation>
<reference evidence="1 2" key="1">
    <citation type="submission" date="2014-01" db="EMBL/GenBank/DDBJ databases">
        <title>Complete sequence of plasmid1 of ionizing-radiation resistance bacterium Hymenobacter swuensis DY53.</title>
        <authorList>
            <person name="Jung J.-H."/>
            <person name="Jeong S.-W."/>
            <person name="Joe M.-H."/>
            <person name="Cho y.-j."/>
            <person name="Kim M.-K."/>
            <person name="Lim S.-Y."/>
        </authorList>
    </citation>
    <scope>NUCLEOTIDE SEQUENCE [LARGE SCALE GENOMIC DNA]</scope>
    <source>
        <strain evidence="1 2">DY53</strain>
        <plasmid evidence="1 2">pHsw1</plasmid>
    </source>
</reference>
<dbReference type="eggNOG" id="ENOG5033BWZ">
    <property type="taxonomic scope" value="Bacteria"/>
</dbReference>
<sequence>MISQFVEHYPIGRIRYTQTSFLELETATEVHRINLVGKFSWSLKRGTGGPLAYHTEHPLLWGFNAPHTCLYMNARPMQAVDATELLLELEQELNGLAGEWCDRVRGSWHPWWRRIAAYNLMGGQGLLLDTVPIFAAEAASRVCARHGVATYLYPHISQRLAPRPEPYVLLLLGPSYVVAQDFVVSTLCGAWAK</sequence>
<dbReference type="OrthoDB" id="878517at2"/>
<dbReference type="KEGG" id="hsw:Hsw_PA0189"/>
<name>W8EUV9_9BACT</name>
<dbReference type="PATRIC" id="fig|1227739.3.peg.216"/>
<accession>W8EUV9</accession>
<protein>
    <submittedName>
        <fullName evidence="1">Uncharacterized protein</fullName>
    </submittedName>
</protein>
<evidence type="ECO:0000313" key="1">
    <source>
        <dbReference type="EMBL" id="AHJ95522.1"/>
    </source>
</evidence>
<keyword evidence="1" id="KW-0614">Plasmid</keyword>
<dbReference type="EMBL" id="CP007144">
    <property type="protein sequence ID" value="AHJ95522.1"/>
    <property type="molecule type" value="Genomic_DNA"/>
</dbReference>
<evidence type="ECO:0000313" key="2">
    <source>
        <dbReference type="Proteomes" id="UP000019423"/>
    </source>
</evidence>
<keyword evidence="2" id="KW-1185">Reference proteome</keyword>
<dbReference type="AlphaFoldDB" id="W8EUV9"/>
<organism evidence="1 2">
    <name type="scientific">Hymenobacter swuensis DY53</name>
    <dbReference type="NCBI Taxonomy" id="1227739"/>
    <lineage>
        <taxon>Bacteria</taxon>
        <taxon>Pseudomonadati</taxon>
        <taxon>Bacteroidota</taxon>
        <taxon>Cytophagia</taxon>
        <taxon>Cytophagales</taxon>
        <taxon>Hymenobacteraceae</taxon>
        <taxon>Hymenobacter</taxon>
    </lineage>
</organism>
<dbReference type="Proteomes" id="UP000019423">
    <property type="component" value="Plasmid pHsw1"/>
</dbReference>